<dbReference type="STRING" id="75743.A0A401PXP6"/>
<protein>
    <recommendedName>
        <fullName evidence="4">Tankyrase 1-binding protein C-terminal domain-containing protein</fullName>
    </recommendedName>
</protein>
<accession>A0A401PXP6</accession>
<feature type="region of interest" description="Disordered" evidence="1">
    <location>
        <begin position="1340"/>
        <end position="1418"/>
    </location>
</feature>
<feature type="compositionally biased region" description="Basic and acidic residues" evidence="1">
    <location>
        <begin position="1395"/>
        <end position="1417"/>
    </location>
</feature>
<dbReference type="OrthoDB" id="9943385at2759"/>
<dbReference type="EMBL" id="BFAA01014286">
    <property type="protein sequence ID" value="GCB77880.1"/>
    <property type="molecule type" value="Genomic_DNA"/>
</dbReference>
<evidence type="ECO:0000256" key="1">
    <source>
        <dbReference type="SAM" id="MobiDB-lite"/>
    </source>
</evidence>
<feature type="compositionally biased region" description="Basic and acidic residues" evidence="1">
    <location>
        <begin position="119"/>
        <end position="129"/>
    </location>
</feature>
<feature type="compositionally biased region" description="Basic and acidic residues" evidence="1">
    <location>
        <begin position="1586"/>
        <end position="1597"/>
    </location>
</feature>
<feature type="region of interest" description="Disordered" evidence="1">
    <location>
        <begin position="62"/>
        <end position="85"/>
    </location>
</feature>
<feature type="region of interest" description="Disordered" evidence="1">
    <location>
        <begin position="705"/>
        <end position="735"/>
    </location>
</feature>
<comment type="caution">
    <text evidence="2">The sequence shown here is derived from an EMBL/GenBank/DDBJ whole genome shotgun (WGS) entry which is preliminary data.</text>
</comment>
<feature type="compositionally biased region" description="Basic and acidic residues" evidence="1">
    <location>
        <begin position="1231"/>
        <end position="1259"/>
    </location>
</feature>
<feature type="compositionally biased region" description="Basic and acidic residues" evidence="1">
    <location>
        <begin position="1686"/>
        <end position="1695"/>
    </location>
</feature>
<dbReference type="Proteomes" id="UP000288216">
    <property type="component" value="Unassembled WGS sequence"/>
</dbReference>
<evidence type="ECO:0000313" key="2">
    <source>
        <dbReference type="EMBL" id="GCB77880.1"/>
    </source>
</evidence>
<dbReference type="OMA" id="VERKITW"/>
<feature type="compositionally biased region" description="Basic and acidic residues" evidence="1">
    <location>
        <begin position="340"/>
        <end position="358"/>
    </location>
</feature>
<sequence>MATWVEGKPAPTSKNTLSDVDDIVNETKLPWTCINTLSGVSNKALEPTAPVSPHIFDNEGKLNLGSVTKPGTGPKPRLTPKPFSLEKSPVPYASLGTTQAPTASKPISVTSMLTPSGKHAIDTDDTKARFRDTEANRAPSGTGLSTSSSFAQKSSVGSGSISWMRADHSQDAETLLDLHPTLRQSNVAAPSSTTTLSPEKSTEGKSANSETKPTTVIIIETSVQKLKSKKFSEGLKDIGKGRDSSEDPELRGTMQPLKLSKPSVHSRKYSRSATQRFGTPESASLSKASSLGFLGKLDQIIEKDNDKIDQEKDSTKNPSSLRVQLRRPRPLSAWLPGTTDDQKSESPSEITIKHDEKPSALGKPWLTKPRPLSMDLTARFEVFAHKRNIPPSEDSKENVPITIKDVNALPSDTRHVAVVEQKESAAVAAKCSSSASPNDHEDETNGYFSAAKKTLDESPKMDISEKNGSALILCARDNKENTSSPERMILWENNTKNTKITAVQGEEEKEEKILTTSLRSEKEKVGTDRGQLKIWTNKELGEECSDLDRTSDVENSSLGSDDQGNKVSGGIIKRRICLLLDSASSNAAKTDCPQSANETEKINVPVRQRIKSFTSENSDTKREQLLSSQRRSFQPRPLSSDITKRFETRTIEDEGHREKQMDMAVSSSPEHLILQDIKEQTKNEQLHLMDAATEFRWRRHQSKNVSKALDTDATDEKTHSEKISQQTNFNKKEEEMRRQITKIGVSVGVASVTRVGTESSDGQKAATDSDLCITAVRVSVIENEVQRHKMPESSHSEDPSNPCLSKGRRSEQTSHSGLMNYTTMETTAEVMHSEKGTKDSKSLELDAAALEGRRKTYFKSEEQNSSRSLVNTPLASKGTAQNVSDFLLPPSYGKIGTLQDASETASSYCPLTISEDQFMTHHIRKSHSTMDQTKLQANVSDAKRHWNQSLTVGKSSTLEAPSTAPKSEGNAAEMLKTIPNLPSRIEVQTTARVDLDKDGKQQMKIIPLNSHCNAEIFFTSKGSPTDLGLPKDNEATSQELTSAGSICVKDSKENDAVEGHKKAKRLPQCDGTIDLIGKVLPKEGREKRRKKIYLEPNSAVSTTDHISDCSTGTSYVKHQHTSELLPASDCWAVDRSKDGYPGGNSKSHPKFLMPNKPKTTLLSDEFLDMPWTNLEDEVSEENDATPTVKQPKMTGSDKTRNRKGIAHRNRHSILDLDSLMADYIKEISKRNEESKSSHYQDKIDNHHSDAWKKDDEENLSKQPIESADWDLSVSSSSGKSKDTSEMMNRKHLHLNRVLDLDALMTQYARGMPERANVPMTISSKLAGGIFPTVKIQKSSSFASRETKRYQKNGQERGGEEFTRDSCESAPADVKRRFKDEKRKGQPSSIWNENNEFEKCDLRSDDQKPDGKRIHEVDTLTSTSANLNRRSKHDKKVSRPFSIFTEHGDLERLELHTDGQQSARREKEKPREDDHSELRPRHRRNRGEERKSKITPVETDSSTQGFDGQCPDGKTRPLDHLTGSRRSVHGSPQLVFEKENQVEMSVDNRLSTRAEQRSTGHREELGQKSPLKGLNQFSPEPMTPRPLESRRRTQKAVDDVFISPEGTSNSRSNEGGKRYSTGEGQSPVTETLVHAVRSMAGNKTGSQRVEREPDLPSKVQRKTGNVIPLTSKTKKQNEKKAHSRCTVRQEKSQDHRPVRKLKSFSCLL</sequence>
<feature type="region of interest" description="Disordered" evidence="1">
    <location>
        <begin position="786"/>
        <end position="818"/>
    </location>
</feature>
<evidence type="ECO:0000313" key="3">
    <source>
        <dbReference type="Proteomes" id="UP000288216"/>
    </source>
</evidence>
<feature type="region of interest" description="Disordered" evidence="1">
    <location>
        <begin position="108"/>
        <end position="129"/>
    </location>
</feature>
<keyword evidence="3" id="KW-1185">Reference proteome</keyword>
<feature type="region of interest" description="Disordered" evidence="1">
    <location>
        <begin position="1177"/>
        <end position="1209"/>
    </location>
</feature>
<proteinExistence type="predicted"/>
<feature type="region of interest" description="Disordered" evidence="1">
    <location>
        <begin position="545"/>
        <end position="565"/>
    </location>
</feature>
<feature type="region of interest" description="Disordered" evidence="1">
    <location>
        <begin position="1231"/>
        <end position="1286"/>
    </location>
</feature>
<feature type="compositionally biased region" description="Basic and acidic residues" evidence="1">
    <location>
        <begin position="305"/>
        <end position="315"/>
    </location>
</feature>
<evidence type="ECO:0008006" key="4">
    <source>
        <dbReference type="Google" id="ProtNLM"/>
    </source>
</evidence>
<feature type="compositionally biased region" description="Basic and acidic residues" evidence="1">
    <location>
        <begin position="1549"/>
        <end position="1565"/>
    </location>
</feature>
<feature type="region of interest" description="Disordered" evidence="1">
    <location>
        <begin position="614"/>
        <end position="637"/>
    </location>
</feature>
<feature type="region of interest" description="Disordered" evidence="1">
    <location>
        <begin position="235"/>
        <end position="285"/>
    </location>
</feature>
<feature type="region of interest" description="Disordered" evidence="1">
    <location>
        <begin position="1451"/>
        <end position="1703"/>
    </location>
</feature>
<feature type="compositionally biased region" description="Polar residues" evidence="1">
    <location>
        <begin position="271"/>
        <end position="285"/>
    </location>
</feature>
<feature type="compositionally biased region" description="Basic and acidic residues" evidence="1">
    <location>
        <begin position="786"/>
        <end position="798"/>
    </location>
</feature>
<feature type="compositionally biased region" description="Basic and acidic residues" evidence="1">
    <location>
        <begin position="1344"/>
        <end position="1383"/>
    </location>
</feature>
<feature type="region of interest" description="Disordered" evidence="1">
    <location>
        <begin position="305"/>
        <end position="368"/>
    </location>
</feature>
<feature type="compositionally biased region" description="Basic and acidic residues" evidence="1">
    <location>
        <begin position="235"/>
        <end position="250"/>
    </location>
</feature>
<feature type="region of interest" description="Disordered" evidence="1">
    <location>
        <begin position="184"/>
        <end position="213"/>
    </location>
</feature>
<name>A0A401PXP6_SCYTO</name>
<reference evidence="2 3" key="1">
    <citation type="journal article" date="2018" name="Nat. Ecol. Evol.">
        <title>Shark genomes provide insights into elasmobranch evolution and the origin of vertebrates.</title>
        <authorList>
            <person name="Hara Y"/>
            <person name="Yamaguchi K"/>
            <person name="Onimaru K"/>
            <person name="Kadota M"/>
            <person name="Koyanagi M"/>
            <person name="Keeley SD"/>
            <person name="Tatsumi K"/>
            <person name="Tanaka K"/>
            <person name="Motone F"/>
            <person name="Kageyama Y"/>
            <person name="Nozu R"/>
            <person name="Adachi N"/>
            <person name="Nishimura O"/>
            <person name="Nakagawa R"/>
            <person name="Tanegashima C"/>
            <person name="Kiyatake I"/>
            <person name="Matsumoto R"/>
            <person name="Murakumo K"/>
            <person name="Nishida K"/>
            <person name="Terakita A"/>
            <person name="Kuratani S"/>
            <person name="Sato K"/>
            <person name="Hyodo S Kuraku.S."/>
        </authorList>
    </citation>
    <scope>NUCLEOTIDE SEQUENCE [LARGE SCALE GENOMIC DNA]</scope>
</reference>
<feature type="compositionally biased region" description="Polar residues" evidence="1">
    <location>
        <begin position="553"/>
        <end position="565"/>
    </location>
</feature>
<feature type="compositionally biased region" description="Basic and acidic residues" evidence="1">
    <location>
        <begin position="1451"/>
        <end position="1478"/>
    </location>
</feature>
<feature type="compositionally biased region" description="Basic residues" evidence="1">
    <location>
        <begin position="1200"/>
        <end position="1209"/>
    </location>
</feature>
<feature type="compositionally biased region" description="Low complexity" evidence="1">
    <location>
        <begin position="1269"/>
        <end position="1278"/>
    </location>
</feature>
<gene>
    <name evidence="2" type="ORF">scyTo_0019331</name>
</gene>
<organism evidence="2 3">
    <name type="scientific">Scyliorhinus torazame</name>
    <name type="common">Cloudy catshark</name>
    <name type="synonym">Catulus torazame</name>
    <dbReference type="NCBI Taxonomy" id="75743"/>
    <lineage>
        <taxon>Eukaryota</taxon>
        <taxon>Metazoa</taxon>
        <taxon>Chordata</taxon>
        <taxon>Craniata</taxon>
        <taxon>Vertebrata</taxon>
        <taxon>Chondrichthyes</taxon>
        <taxon>Elasmobranchii</taxon>
        <taxon>Galeomorphii</taxon>
        <taxon>Galeoidea</taxon>
        <taxon>Carcharhiniformes</taxon>
        <taxon>Scyliorhinidae</taxon>
        <taxon>Scyliorhinus</taxon>
    </lineage>
</organism>